<dbReference type="SUPFAM" id="SSF56091">
    <property type="entry name" value="DNA ligase/mRNA capping enzyme, catalytic domain"/>
    <property type="match status" value="1"/>
</dbReference>
<evidence type="ECO:0000256" key="12">
    <source>
        <dbReference type="ARBA" id="ARBA00034005"/>
    </source>
</evidence>
<evidence type="ECO:0000256" key="9">
    <source>
        <dbReference type="ARBA" id="ARBA00022842"/>
    </source>
</evidence>
<evidence type="ECO:0000256" key="5">
    <source>
        <dbReference type="ARBA" id="ARBA00022705"/>
    </source>
</evidence>
<feature type="binding site" evidence="14">
    <location>
        <position position="177"/>
    </location>
    <ligand>
        <name>NAD(+)</name>
        <dbReference type="ChEBI" id="CHEBI:57540"/>
    </ligand>
</feature>
<dbReference type="EMBL" id="MFKT01000011">
    <property type="protein sequence ID" value="OGG53483.1"/>
    <property type="molecule type" value="Genomic_DNA"/>
</dbReference>
<dbReference type="CDD" id="cd00114">
    <property type="entry name" value="LIGANc"/>
    <property type="match status" value="1"/>
</dbReference>
<dbReference type="SMART" id="SM00278">
    <property type="entry name" value="HhH1"/>
    <property type="match status" value="4"/>
</dbReference>
<dbReference type="PIRSF" id="PIRSF001604">
    <property type="entry name" value="LigA"/>
    <property type="match status" value="1"/>
</dbReference>
<evidence type="ECO:0000256" key="6">
    <source>
        <dbReference type="ARBA" id="ARBA00022723"/>
    </source>
</evidence>
<keyword evidence="4 14" id="KW-0436">Ligase</keyword>
<dbReference type="SUPFAM" id="SSF47781">
    <property type="entry name" value="RuvA domain 2-like"/>
    <property type="match status" value="1"/>
</dbReference>
<gene>
    <name evidence="14" type="primary">ligA</name>
    <name evidence="16" type="ORF">A2851_04155</name>
</gene>
<dbReference type="InterPro" id="IPR033136">
    <property type="entry name" value="DNA_ligase_CS"/>
</dbReference>
<dbReference type="InterPro" id="IPR013840">
    <property type="entry name" value="DNAligase_N"/>
</dbReference>
<comment type="caution">
    <text evidence="16">The sequence shown here is derived from an EMBL/GenBank/DDBJ whole genome shotgun (WGS) entry which is preliminary data.</text>
</comment>
<dbReference type="PROSITE" id="PS01056">
    <property type="entry name" value="DNA_LIGASE_N2"/>
    <property type="match status" value="1"/>
</dbReference>
<feature type="binding site" evidence="14">
    <location>
        <begin position="85"/>
        <end position="86"/>
    </location>
    <ligand>
        <name>NAD(+)</name>
        <dbReference type="ChEBI" id="CHEBI:57540"/>
    </ligand>
</feature>
<dbReference type="GO" id="GO:0006281">
    <property type="term" value="P:DNA repair"/>
    <property type="evidence" value="ECO:0007669"/>
    <property type="project" value="UniProtKB-KW"/>
</dbReference>
<evidence type="ECO:0000256" key="4">
    <source>
        <dbReference type="ARBA" id="ARBA00022598"/>
    </source>
</evidence>
<dbReference type="GO" id="GO:0003677">
    <property type="term" value="F:DNA binding"/>
    <property type="evidence" value="ECO:0007669"/>
    <property type="project" value="InterPro"/>
</dbReference>
<keyword evidence="5 14" id="KW-0235">DNA replication</keyword>
<evidence type="ECO:0000256" key="8">
    <source>
        <dbReference type="ARBA" id="ARBA00022833"/>
    </source>
</evidence>
<dbReference type="GO" id="GO:0003911">
    <property type="term" value="F:DNA ligase (NAD+) activity"/>
    <property type="evidence" value="ECO:0007669"/>
    <property type="project" value="UniProtKB-UniRule"/>
</dbReference>
<dbReference type="Gene3D" id="2.40.50.140">
    <property type="entry name" value="Nucleic acid-binding proteins"/>
    <property type="match status" value="1"/>
</dbReference>
<dbReference type="STRING" id="1798480.A2851_04155"/>
<protein>
    <recommendedName>
        <fullName evidence="3 14">DNA ligase</fullName>
        <ecNumber evidence="2 14">6.5.1.2</ecNumber>
    </recommendedName>
    <alternativeName>
        <fullName evidence="14">Polydeoxyribonucleotide synthase [NAD(+)]</fullName>
    </alternativeName>
</protein>
<name>A0A1F6CWF0_9BACT</name>
<accession>A0A1F6CWF0</accession>
<dbReference type="SMART" id="SM00532">
    <property type="entry name" value="LIGANc"/>
    <property type="match status" value="1"/>
</dbReference>
<dbReference type="Pfam" id="PF14520">
    <property type="entry name" value="HHH_5"/>
    <property type="match status" value="1"/>
</dbReference>
<dbReference type="InterPro" id="IPR001357">
    <property type="entry name" value="BRCT_dom"/>
</dbReference>
<dbReference type="SUPFAM" id="SSF50249">
    <property type="entry name" value="Nucleic acid-binding proteins"/>
    <property type="match status" value="1"/>
</dbReference>
<feature type="domain" description="BRCT" evidence="15">
    <location>
        <begin position="609"/>
        <end position="686"/>
    </location>
</feature>
<keyword evidence="6 14" id="KW-0479">Metal-binding</keyword>
<evidence type="ECO:0000256" key="7">
    <source>
        <dbReference type="ARBA" id="ARBA00022763"/>
    </source>
</evidence>
<dbReference type="FunFam" id="2.40.50.140:FF:000012">
    <property type="entry name" value="DNA ligase"/>
    <property type="match status" value="1"/>
</dbReference>
<dbReference type="EC" id="6.5.1.2" evidence="2 14"/>
<keyword evidence="8 14" id="KW-0862">Zinc</keyword>
<evidence type="ECO:0000256" key="14">
    <source>
        <dbReference type="HAMAP-Rule" id="MF_01588"/>
    </source>
</evidence>
<evidence type="ECO:0000256" key="1">
    <source>
        <dbReference type="ARBA" id="ARBA00004067"/>
    </source>
</evidence>
<evidence type="ECO:0000256" key="3">
    <source>
        <dbReference type="ARBA" id="ARBA00013308"/>
    </source>
</evidence>
<dbReference type="Proteomes" id="UP000176863">
    <property type="component" value="Unassembled WGS sequence"/>
</dbReference>
<evidence type="ECO:0000259" key="15">
    <source>
        <dbReference type="PROSITE" id="PS50172"/>
    </source>
</evidence>
<feature type="active site" description="N6-AMP-lysine intermediate" evidence="14">
    <location>
        <position position="122"/>
    </location>
</feature>
<evidence type="ECO:0000313" key="16">
    <source>
        <dbReference type="EMBL" id="OGG53483.1"/>
    </source>
</evidence>
<evidence type="ECO:0000256" key="13">
    <source>
        <dbReference type="ARBA" id="ARBA00060881"/>
    </source>
</evidence>
<dbReference type="GO" id="GO:0046872">
    <property type="term" value="F:metal ion binding"/>
    <property type="evidence" value="ECO:0007669"/>
    <property type="project" value="UniProtKB-KW"/>
</dbReference>
<dbReference type="Gene3D" id="1.10.287.610">
    <property type="entry name" value="Helix hairpin bin"/>
    <property type="match status" value="1"/>
</dbReference>
<keyword evidence="14" id="KW-0464">Manganese</keyword>
<sequence>MNKVPKDVQERYKKLKDTVNHHRRLYHVYDIEEISQEALDSLKRELSEIEAAHPSLIAADSPSQRVAGKPLPGFKKVRHSVPQWSLNDAFSPDDIRDFDTRVKRFLRPKFQGAQPTYMCELKIDGLKVVLTYEKGLFTTAATRGDGEVGEDVTHNVRTIESVPLRLSRAVDVVVEGEVWMSSKNLESLNREREKQGEPPFANPRNVAAGSIRQLDPSIAAARKLDTFIYELAATSEKFPKDQVGELEYLRELGFKVNPHHSIAANPEEIIAYWETWKEKGRKQNYWVDGVVIKVNERPFEEELGYTGKGPRFAIAFKFPAEQVTTILEDIVFQVGRTGVITPVAHLKPVSVAGTTVSRATLHNEDEIKRLDARIGDTVILQKAGDVIPEIVDVVKDLRPKSAKPFKWPTRIAECGGNGAIERISGESAWRCVDKRSFAVTRRVFHNFASKHALDIEGLGKKTVDLLLENGLIQHFDDIFTLTEGDVLPLEGFAEVSAKKLIESIQKSRKVELARLLVGLSIPHIGEETAILLAQEFRTLDALAGASEEKLNAISGMGDIMAKAVYEWFHDKPARPDDSGHSGGENLKLIARLKKVLIIKNSLSMSRRRLDNLPLAGKTFVLTGSLGSMSRDEAKEKIRSLGGDVAGSVSKKTSYVVAGEEAGSKLDKARQLGVQILVEEQFLRLLA</sequence>
<dbReference type="NCBIfam" id="TIGR00575">
    <property type="entry name" value="dnlj"/>
    <property type="match status" value="1"/>
</dbReference>
<dbReference type="GO" id="GO:0005829">
    <property type="term" value="C:cytosol"/>
    <property type="evidence" value="ECO:0007669"/>
    <property type="project" value="TreeGrafter"/>
</dbReference>
<dbReference type="InterPro" id="IPR001679">
    <property type="entry name" value="DNA_ligase"/>
</dbReference>
<dbReference type="Gene3D" id="3.40.50.10190">
    <property type="entry name" value="BRCT domain"/>
    <property type="match status" value="1"/>
</dbReference>
<dbReference type="Pfam" id="PF01653">
    <property type="entry name" value="DNA_ligase_aden"/>
    <property type="match status" value="1"/>
</dbReference>
<dbReference type="PANTHER" id="PTHR23389:SF9">
    <property type="entry name" value="DNA LIGASE"/>
    <property type="match status" value="1"/>
</dbReference>
<feature type="binding site" evidence="14">
    <location>
        <position position="414"/>
    </location>
    <ligand>
        <name>Zn(2+)</name>
        <dbReference type="ChEBI" id="CHEBI:29105"/>
    </ligand>
</feature>
<evidence type="ECO:0000313" key="17">
    <source>
        <dbReference type="Proteomes" id="UP000176863"/>
    </source>
</evidence>
<keyword evidence="9 14" id="KW-0460">Magnesium</keyword>
<comment type="catalytic activity">
    <reaction evidence="12 14">
        <text>NAD(+) + (deoxyribonucleotide)n-3'-hydroxyl + 5'-phospho-(deoxyribonucleotide)m = (deoxyribonucleotide)n+m + AMP + beta-nicotinamide D-nucleotide.</text>
        <dbReference type="EC" id="6.5.1.2"/>
    </reaction>
</comment>
<dbReference type="NCBIfam" id="NF005932">
    <property type="entry name" value="PRK07956.1"/>
    <property type="match status" value="1"/>
</dbReference>
<evidence type="ECO:0000256" key="11">
    <source>
        <dbReference type="ARBA" id="ARBA00023204"/>
    </source>
</evidence>
<feature type="binding site" evidence="14">
    <location>
        <position position="143"/>
    </location>
    <ligand>
        <name>NAD(+)</name>
        <dbReference type="ChEBI" id="CHEBI:57540"/>
    </ligand>
</feature>
<keyword evidence="7 14" id="KW-0227">DNA damage</keyword>
<feature type="binding site" evidence="14">
    <location>
        <position position="120"/>
    </location>
    <ligand>
        <name>NAD(+)</name>
        <dbReference type="ChEBI" id="CHEBI:57540"/>
    </ligand>
</feature>
<dbReference type="SUPFAM" id="SSF52113">
    <property type="entry name" value="BRCT domain"/>
    <property type="match status" value="1"/>
</dbReference>
<dbReference type="Gene3D" id="3.30.470.30">
    <property type="entry name" value="DNA ligase/mRNA capping enzyme"/>
    <property type="match status" value="1"/>
</dbReference>
<dbReference type="InterPro" id="IPR004150">
    <property type="entry name" value="NAD_DNA_ligase_OB"/>
</dbReference>
<organism evidence="16 17">
    <name type="scientific">Candidatus Kaiserbacteria bacterium RIFCSPHIGHO2_01_FULL_53_29</name>
    <dbReference type="NCBI Taxonomy" id="1798480"/>
    <lineage>
        <taxon>Bacteria</taxon>
        <taxon>Candidatus Kaiseribacteriota</taxon>
    </lineage>
</organism>
<dbReference type="InterPro" id="IPR036420">
    <property type="entry name" value="BRCT_dom_sf"/>
</dbReference>
<reference evidence="16 17" key="1">
    <citation type="journal article" date="2016" name="Nat. Commun.">
        <title>Thousands of microbial genomes shed light on interconnected biogeochemical processes in an aquifer system.</title>
        <authorList>
            <person name="Anantharaman K."/>
            <person name="Brown C.T."/>
            <person name="Hug L.A."/>
            <person name="Sharon I."/>
            <person name="Castelle C.J."/>
            <person name="Probst A.J."/>
            <person name="Thomas B.C."/>
            <person name="Singh A."/>
            <person name="Wilkins M.J."/>
            <person name="Karaoz U."/>
            <person name="Brodie E.L."/>
            <person name="Williams K.H."/>
            <person name="Hubbard S.S."/>
            <person name="Banfield J.F."/>
        </authorList>
    </citation>
    <scope>NUCLEOTIDE SEQUENCE [LARGE SCALE GENOMIC DNA]</scope>
</reference>
<dbReference type="PANTHER" id="PTHR23389">
    <property type="entry name" value="CHROMOSOME TRANSMISSION FIDELITY FACTOR 18"/>
    <property type="match status" value="1"/>
</dbReference>
<dbReference type="InterPro" id="IPR041663">
    <property type="entry name" value="DisA/LigA_HHH"/>
</dbReference>
<dbReference type="Gene3D" id="6.20.10.30">
    <property type="match status" value="1"/>
</dbReference>
<dbReference type="Pfam" id="PF00533">
    <property type="entry name" value="BRCT"/>
    <property type="match status" value="1"/>
</dbReference>
<comment type="function">
    <text evidence="1 14">DNA ligase that catalyzes the formation of phosphodiester linkages between 5'-phosphoryl and 3'-hydroxyl groups in double-stranded DNA using NAD as a coenzyme and as the energy source for the reaction. It is essential for DNA replication and repair of damaged DNA.</text>
</comment>
<feature type="binding site" evidence="14">
    <location>
        <position position="293"/>
    </location>
    <ligand>
        <name>NAD(+)</name>
        <dbReference type="ChEBI" id="CHEBI:57540"/>
    </ligand>
</feature>
<dbReference type="InterPro" id="IPR003583">
    <property type="entry name" value="Hlx-hairpin-Hlx_DNA-bd_motif"/>
</dbReference>
<dbReference type="Pfam" id="PF03120">
    <property type="entry name" value="OB_DNA_ligase"/>
    <property type="match status" value="1"/>
</dbReference>
<dbReference type="PROSITE" id="PS50172">
    <property type="entry name" value="BRCT"/>
    <property type="match status" value="1"/>
</dbReference>
<dbReference type="GO" id="GO:0006260">
    <property type="term" value="P:DNA replication"/>
    <property type="evidence" value="ECO:0007669"/>
    <property type="project" value="UniProtKB-KW"/>
</dbReference>
<dbReference type="AlphaFoldDB" id="A0A1F6CWF0"/>
<dbReference type="Gene3D" id="1.10.150.20">
    <property type="entry name" value="5' to 3' exonuclease, C-terminal subdomain"/>
    <property type="match status" value="2"/>
</dbReference>
<feature type="binding site" evidence="14">
    <location>
        <position position="317"/>
    </location>
    <ligand>
        <name>NAD(+)</name>
        <dbReference type="ChEBI" id="CHEBI:57540"/>
    </ligand>
</feature>
<dbReference type="SMART" id="SM00292">
    <property type="entry name" value="BRCT"/>
    <property type="match status" value="1"/>
</dbReference>
<dbReference type="CDD" id="cd17748">
    <property type="entry name" value="BRCT_DNA_ligase_like"/>
    <property type="match status" value="1"/>
</dbReference>
<comment type="cofactor">
    <cofactor evidence="14">
        <name>Mg(2+)</name>
        <dbReference type="ChEBI" id="CHEBI:18420"/>
    </cofactor>
    <cofactor evidence="14">
        <name>Mn(2+)</name>
        <dbReference type="ChEBI" id="CHEBI:29035"/>
    </cofactor>
</comment>
<keyword evidence="10 14" id="KW-0520">NAD</keyword>
<evidence type="ECO:0000256" key="10">
    <source>
        <dbReference type="ARBA" id="ARBA00023027"/>
    </source>
</evidence>
<dbReference type="InterPro" id="IPR010994">
    <property type="entry name" value="RuvA_2-like"/>
</dbReference>
<comment type="caution">
    <text evidence="14">Lacks conserved residue(s) required for the propagation of feature annotation.</text>
</comment>
<dbReference type="HAMAP" id="MF_01588">
    <property type="entry name" value="DNA_ligase_A"/>
    <property type="match status" value="1"/>
</dbReference>
<comment type="similarity">
    <text evidence="13 14">Belongs to the NAD-dependent DNA ligase family. LigA subfamily.</text>
</comment>
<dbReference type="InterPro" id="IPR013839">
    <property type="entry name" value="DNAligase_adenylation"/>
</dbReference>
<evidence type="ECO:0000256" key="2">
    <source>
        <dbReference type="ARBA" id="ARBA00012722"/>
    </source>
</evidence>
<keyword evidence="11 14" id="KW-0234">DNA repair</keyword>
<dbReference type="Pfam" id="PF12826">
    <property type="entry name" value="HHH_2"/>
    <property type="match status" value="1"/>
</dbReference>
<proteinExistence type="inferred from homology"/>
<dbReference type="FunFam" id="3.40.50.10190:FF:000054">
    <property type="entry name" value="DNA ligase"/>
    <property type="match status" value="1"/>
</dbReference>
<dbReference type="InterPro" id="IPR012340">
    <property type="entry name" value="NA-bd_OB-fold"/>
</dbReference>